<reference evidence="1 2" key="1">
    <citation type="journal article" date="2015" name="Genome Announc.">
        <title>Complete Genome Sequence of Polypropylene Glycol- and Polyethylene Glycol-Degrading Sphingopyxis macrogoltabida Strain EY-1.</title>
        <authorList>
            <person name="Ohtsubo Y."/>
            <person name="Nagata Y."/>
            <person name="Numata M."/>
            <person name="Tsuchikane K."/>
            <person name="Hosoyama A."/>
            <person name="Yamazoe A."/>
            <person name="Tsuda M."/>
            <person name="Fujita N."/>
            <person name="Kawai F."/>
        </authorList>
    </citation>
    <scope>NUCLEOTIDE SEQUENCE [LARGE SCALE GENOMIC DNA]</scope>
    <source>
        <strain evidence="1 2">EY-1</strain>
        <plasmid evidence="1">1</plasmid>
    </source>
</reference>
<protein>
    <submittedName>
        <fullName evidence="1">Uncharacterized protein</fullName>
    </submittedName>
</protein>
<dbReference type="KEGG" id="smag:AN936_23690"/>
<proteinExistence type="predicted"/>
<dbReference type="EMBL" id="CP012701">
    <property type="protein sequence ID" value="ALH83146.1"/>
    <property type="molecule type" value="Genomic_DNA"/>
</dbReference>
<accession>A0A0N9V5Y9</accession>
<geneLocation type="plasmid" evidence="1 2">
    <name>1</name>
</geneLocation>
<name>A0A0N9V5Y9_SPHMC</name>
<dbReference type="PATRIC" id="fig|33050.5.peg.4793"/>
<dbReference type="RefSeq" id="WP_149037833.1">
    <property type="nucleotide sequence ID" value="NZ_CP012701.1"/>
</dbReference>
<dbReference type="AlphaFoldDB" id="A0A0N9V5Y9"/>
<dbReference type="Proteomes" id="UP000058074">
    <property type="component" value="Plasmid 1"/>
</dbReference>
<organism evidence="1 2">
    <name type="scientific">Sphingopyxis macrogoltabida</name>
    <name type="common">Sphingomonas macrogoltabidus</name>
    <dbReference type="NCBI Taxonomy" id="33050"/>
    <lineage>
        <taxon>Bacteria</taxon>
        <taxon>Pseudomonadati</taxon>
        <taxon>Pseudomonadota</taxon>
        <taxon>Alphaproteobacteria</taxon>
        <taxon>Sphingomonadales</taxon>
        <taxon>Sphingomonadaceae</taxon>
        <taxon>Sphingopyxis</taxon>
    </lineage>
</organism>
<evidence type="ECO:0000313" key="1">
    <source>
        <dbReference type="EMBL" id="ALH83146.1"/>
    </source>
</evidence>
<evidence type="ECO:0000313" key="2">
    <source>
        <dbReference type="Proteomes" id="UP000058074"/>
    </source>
</evidence>
<gene>
    <name evidence="1" type="ORF">AN936_23690</name>
</gene>
<keyword evidence="1" id="KW-0614">Plasmid</keyword>
<sequence length="65" mass="7207">MDLNELFRCHQLALIAARANDRPETRAAAAREADNFASQIKALRPEGAEYRSVLSSRTYSELLGA</sequence>